<feature type="coiled-coil region" evidence="4">
    <location>
        <begin position="677"/>
        <end position="704"/>
    </location>
</feature>
<evidence type="ECO:0000256" key="4">
    <source>
        <dbReference type="SAM" id="Coils"/>
    </source>
</evidence>
<dbReference type="Pfam" id="PF13558">
    <property type="entry name" value="SbcC_Walker_B"/>
    <property type="match status" value="1"/>
</dbReference>
<evidence type="ECO:0000256" key="1">
    <source>
        <dbReference type="ARBA" id="ARBA00006930"/>
    </source>
</evidence>
<protein>
    <recommendedName>
        <fullName evidence="3">Nuclease SbcCD subunit C</fullName>
    </recommendedName>
</protein>
<evidence type="ECO:0000313" key="7">
    <source>
        <dbReference type="EMBL" id="MBF6226345.1"/>
    </source>
</evidence>
<feature type="domain" description="Rad50/SbcC-type AAA" evidence="6">
    <location>
        <begin position="5"/>
        <end position="180"/>
    </location>
</feature>
<proteinExistence type="inferred from homology"/>
<feature type="coiled-coil region" evidence="4">
    <location>
        <begin position="832"/>
        <end position="859"/>
    </location>
</feature>
<dbReference type="RefSeq" id="WP_195033475.1">
    <property type="nucleotide sequence ID" value="NZ_JADLRE010000010.1"/>
</dbReference>
<dbReference type="PANTHER" id="PTHR32114">
    <property type="entry name" value="ABC TRANSPORTER ABCH.3"/>
    <property type="match status" value="1"/>
</dbReference>
<dbReference type="SUPFAM" id="SSF52540">
    <property type="entry name" value="P-loop containing nucleoside triphosphate hydrolases"/>
    <property type="match status" value="1"/>
</dbReference>
<dbReference type="Gene3D" id="3.40.50.300">
    <property type="entry name" value="P-loop containing nucleotide triphosphate hydrolases"/>
    <property type="match status" value="2"/>
</dbReference>
<evidence type="ECO:0000313" key="8">
    <source>
        <dbReference type="Proteomes" id="UP000807309"/>
    </source>
</evidence>
<evidence type="ECO:0000256" key="5">
    <source>
        <dbReference type="SAM" id="MobiDB-lite"/>
    </source>
</evidence>
<dbReference type="Proteomes" id="UP000807309">
    <property type="component" value="Unassembled WGS sequence"/>
</dbReference>
<feature type="coiled-coil region" evidence="4">
    <location>
        <begin position="608"/>
        <end position="635"/>
    </location>
</feature>
<evidence type="ECO:0000259" key="6">
    <source>
        <dbReference type="Pfam" id="PF13476"/>
    </source>
</evidence>
<evidence type="ECO:0000256" key="2">
    <source>
        <dbReference type="ARBA" id="ARBA00011322"/>
    </source>
</evidence>
<gene>
    <name evidence="7" type="ORF">IU470_14690</name>
</gene>
<name>A0ABS0C7J3_9NOCA</name>
<keyword evidence="8" id="KW-1185">Reference proteome</keyword>
<reference evidence="7 8" key="1">
    <citation type="submission" date="2020-10" db="EMBL/GenBank/DDBJ databases">
        <title>Identification of Nocardia species via Next-generation sequencing and recognition of intraspecies genetic diversity.</title>
        <authorList>
            <person name="Li P."/>
            <person name="Li P."/>
            <person name="Lu B."/>
        </authorList>
    </citation>
    <scope>NUCLEOTIDE SEQUENCE [LARGE SCALE GENOMIC DNA]</scope>
    <source>
        <strain evidence="7 8">N-11</strain>
    </source>
</reference>
<sequence length="1065" mass="113135">MRLHKLEMIAFGPFAEPTVVDFDALGADGLFLLHGQTGAGKTTVLDAIAFALYGRVPGARGESKRLHSDHAPEQTPPQVTLEATLGGRRLRLTRSPEFQRRKRDGTGLRTINPKATLTWLDGRGENLSRIPDIGEEVLRLLGMSADQFFQVVLLPQGDFARFLRADNEDREKLLEKLFDTGRFGTAEHWLAEQRRAAEAELDARTDGIKRLITQVGMAAGVADSAGLAECVGWSQDLLSSARADLATAVAELERCQRDSARAREQAEQQRRLRELRRRMAAARAQLDDYAAGAELRAARQAELELARRAEPVAAAIDEARSAVRTQRQRDGEERGAAQRLAARLLEPASVELGGTELIDPDGAQVRDDADIDAAIQRWSGQIGALDEVSAVAAGATRLDGELGALRAEDATLARRVTELAARRDELPAALTAAEARLREATEAVAALPGITSETERLQAAATAAVELAARRTDLDHARIEFDAARSAHLDAKELVLELRERRLSGMAAELAGGLVDGSPCAVCGSAEHPAPARPTDTAVSKDEEEAAVAAERAAEDTRDRALARITGLEREIEALLARGGDTDRVELAAALRAATDRYEDTSELAAGAEGLRIELSRLRDDEARLHDELRACEARRSAVAATIVSAQSRLTELTERLRAAAGADETVDRRRARLAALVAEAAALRDARAEAAAAREQVSLIADRVENSARAAGFVPEGEFGAASPAGSSSADPSGAGSAVPEESGEVARPGSSSAGGDEPVHRDADGRATARDNVALLTAYAKVVAVAARGPQRQAEIEAELVAADRVRAAAEAVLAEPEIRAASEQEPGDLAELDALVAAAQNELNAAVAAHAEASRRASQLEDLGGQLWAAVDRIAPARQAFEELDGLADVVAGRGANNRRMSLHSYVLAARLEEVAQAGSLRLRRMSGGRYEFVHSDRAGPRGRRGGLGLDIRDDYTGAVRPAKTLSGGETFMASLSLALGLADTVAAESGGLVLDTLFIDEGFGGLDADTLDAVMGVLDELRAGGRVVGVVSHVDEMRQRIPSRLHVLRGRAGSHLQATLA</sequence>
<dbReference type="Pfam" id="PF13476">
    <property type="entry name" value="AAA_23"/>
    <property type="match status" value="1"/>
</dbReference>
<comment type="similarity">
    <text evidence="1">Belongs to the SMC family. SbcC subfamily.</text>
</comment>
<feature type="coiled-coil region" evidence="4">
    <location>
        <begin position="238"/>
        <end position="292"/>
    </location>
</feature>
<dbReference type="EMBL" id="JADLRE010000010">
    <property type="protein sequence ID" value="MBF6226345.1"/>
    <property type="molecule type" value="Genomic_DNA"/>
</dbReference>
<keyword evidence="4" id="KW-0175">Coiled coil</keyword>
<organism evidence="7 8">
    <name type="scientific">Nocardia abscessus</name>
    <dbReference type="NCBI Taxonomy" id="120957"/>
    <lineage>
        <taxon>Bacteria</taxon>
        <taxon>Bacillati</taxon>
        <taxon>Actinomycetota</taxon>
        <taxon>Actinomycetes</taxon>
        <taxon>Mycobacteriales</taxon>
        <taxon>Nocardiaceae</taxon>
        <taxon>Nocardia</taxon>
    </lineage>
</organism>
<dbReference type="InterPro" id="IPR027417">
    <property type="entry name" value="P-loop_NTPase"/>
</dbReference>
<dbReference type="PANTHER" id="PTHR32114:SF2">
    <property type="entry name" value="ABC TRANSPORTER ABCH.3"/>
    <property type="match status" value="1"/>
</dbReference>
<feature type="region of interest" description="Disordered" evidence="5">
    <location>
        <begin position="721"/>
        <end position="765"/>
    </location>
</feature>
<feature type="coiled-coil region" evidence="4">
    <location>
        <begin position="540"/>
        <end position="578"/>
    </location>
</feature>
<evidence type="ECO:0000256" key="3">
    <source>
        <dbReference type="ARBA" id="ARBA00013368"/>
    </source>
</evidence>
<feature type="compositionally biased region" description="Low complexity" evidence="5">
    <location>
        <begin position="721"/>
        <end position="739"/>
    </location>
</feature>
<comment type="caution">
    <text evidence="7">The sequence shown here is derived from an EMBL/GenBank/DDBJ whole genome shotgun (WGS) entry which is preliminary data.</text>
</comment>
<accession>A0ABS0C7J3</accession>
<comment type="subunit">
    <text evidence="2">Heterodimer of SbcC and SbcD.</text>
</comment>
<dbReference type="InterPro" id="IPR038729">
    <property type="entry name" value="Rad50/SbcC_AAA"/>
</dbReference>